<proteinExistence type="predicted"/>
<dbReference type="Gene3D" id="3.90.70.10">
    <property type="entry name" value="Cysteine proteinases"/>
    <property type="match status" value="1"/>
</dbReference>
<dbReference type="SUPFAM" id="SSF54001">
    <property type="entry name" value="Cysteine proteinases"/>
    <property type="match status" value="1"/>
</dbReference>
<gene>
    <name evidence="1" type="ORF">SAMN05660909_05454</name>
</gene>
<organism evidence="1 2">
    <name type="scientific">Chitinophaga terrae</name>
    <name type="common">ex Kim and Jung 2007</name>
    <dbReference type="NCBI Taxonomy" id="408074"/>
    <lineage>
        <taxon>Bacteria</taxon>
        <taxon>Pseudomonadati</taxon>
        <taxon>Bacteroidota</taxon>
        <taxon>Chitinophagia</taxon>
        <taxon>Chitinophagales</taxon>
        <taxon>Chitinophagaceae</taxon>
        <taxon>Chitinophaga</taxon>
    </lineage>
</organism>
<dbReference type="Proteomes" id="UP000199656">
    <property type="component" value="Unassembled WGS sequence"/>
</dbReference>
<name>A0A1H4GKY5_9BACT</name>
<sequence>MFAELEKRAKKFADPRNQLGAAWRTELPAVLDSFLGKAPSVFEYQGKTYTPAGFLAYTQLKPEDYVTITSFSHVPFYKSFVLSIPANWAYERYYNLPLYELIANIDHALDQGFSLALDLDGTEPTFFVGEGIGVLPERDEDRELIRTDICPEKRVTQEMRQAAFENFATTDDHLMHITGRVKDQRGNIYYKTKNSWGPKAGREGFMYLSIPYIRMKAISVMLHKDGLADSTRQNIEKNMVKI</sequence>
<dbReference type="GO" id="GO:0070005">
    <property type="term" value="F:cysteine-type aminopeptidase activity"/>
    <property type="evidence" value="ECO:0007669"/>
    <property type="project" value="InterPro"/>
</dbReference>
<dbReference type="InterPro" id="IPR004134">
    <property type="entry name" value="Peptidase_C1B"/>
</dbReference>
<dbReference type="GO" id="GO:0006508">
    <property type="term" value="P:proteolysis"/>
    <property type="evidence" value="ECO:0007669"/>
    <property type="project" value="InterPro"/>
</dbReference>
<evidence type="ECO:0000313" key="2">
    <source>
        <dbReference type="Proteomes" id="UP000199656"/>
    </source>
</evidence>
<dbReference type="InterPro" id="IPR038765">
    <property type="entry name" value="Papain-like_cys_pep_sf"/>
</dbReference>
<evidence type="ECO:0000313" key="1">
    <source>
        <dbReference type="EMBL" id="SEB10177.1"/>
    </source>
</evidence>
<dbReference type="AlphaFoldDB" id="A0A1H4GKY5"/>
<dbReference type="Pfam" id="PF03051">
    <property type="entry name" value="Peptidase_C1_2"/>
    <property type="match status" value="1"/>
</dbReference>
<dbReference type="EMBL" id="FNRL01000044">
    <property type="protein sequence ID" value="SEB10177.1"/>
    <property type="molecule type" value="Genomic_DNA"/>
</dbReference>
<dbReference type="STRING" id="408074.SAMN05660909_05454"/>
<protein>
    <submittedName>
        <fullName evidence="1">Peptidase C1-like family protein</fullName>
    </submittedName>
</protein>
<accession>A0A1H4GKY5</accession>
<keyword evidence="2" id="KW-1185">Reference proteome</keyword>
<reference evidence="2" key="1">
    <citation type="submission" date="2016-10" db="EMBL/GenBank/DDBJ databases">
        <authorList>
            <person name="Varghese N."/>
            <person name="Submissions S."/>
        </authorList>
    </citation>
    <scope>NUCLEOTIDE SEQUENCE [LARGE SCALE GENOMIC DNA]</scope>
    <source>
        <strain evidence="2">DSM 23920</strain>
    </source>
</reference>